<dbReference type="PANTHER" id="PTHR30294">
    <property type="entry name" value="MEMBRANE COMPONENT OF ABC TRANSPORTER YHHJ-RELATED"/>
    <property type="match status" value="1"/>
</dbReference>
<evidence type="ECO:0000256" key="6">
    <source>
        <dbReference type="ARBA" id="ARBA00022989"/>
    </source>
</evidence>
<dbReference type="InterPro" id="IPR051449">
    <property type="entry name" value="ABC-2_transporter_component"/>
</dbReference>
<keyword evidence="3" id="KW-0813">Transport</keyword>
<evidence type="ECO:0000259" key="9">
    <source>
        <dbReference type="PROSITE" id="PS51012"/>
    </source>
</evidence>
<protein>
    <submittedName>
        <fullName evidence="10">ABC-2 type transport system permease protein</fullName>
    </submittedName>
</protein>
<keyword evidence="6 8" id="KW-1133">Transmembrane helix</keyword>
<dbReference type="Proteomes" id="UP000544222">
    <property type="component" value="Unassembled WGS sequence"/>
</dbReference>
<name>A0A7W5H357_9PORP</name>
<feature type="transmembrane region" description="Helical" evidence="8">
    <location>
        <begin position="21"/>
        <end position="40"/>
    </location>
</feature>
<dbReference type="InterPro" id="IPR013525">
    <property type="entry name" value="ABC2_TM"/>
</dbReference>
<feature type="transmembrane region" description="Helical" evidence="8">
    <location>
        <begin position="216"/>
        <end position="242"/>
    </location>
</feature>
<feature type="transmembrane region" description="Helical" evidence="8">
    <location>
        <begin position="341"/>
        <end position="360"/>
    </location>
</feature>
<keyword evidence="5 8" id="KW-0812">Transmembrane</keyword>
<evidence type="ECO:0000256" key="1">
    <source>
        <dbReference type="ARBA" id="ARBA00004651"/>
    </source>
</evidence>
<proteinExistence type="inferred from homology"/>
<comment type="similarity">
    <text evidence="2">Belongs to the ABC-2 integral membrane protein family.</text>
</comment>
<feature type="transmembrane region" description="Helical" evidence="8">
    <location>
        <begin position="248"/>
        <end position="274"/>
    </location>
</feature>
<dbReference type="AlphaFoldDB" id="A0A7W5H357"/>
<gene>
    <name evidence="10" type="ORF">FHX64_002349</name>
</gene>
<sequence>MKQFLTFVKKEFHHIFRDHRTMLILLGMPIVEIILFGFAITTEVKNTTVAVLDPSHDIATRHIIEEINANKYFKITEYINNSQDIQQVFRKNKVALVVAFEPNFYQELLHTGKAQVQLIADASDPNTATTITYYATRIINDYQQQLMGQNKVPYQITPNVKLLFNPEMKGAYNFVPGVLGMILMLICAMMTSIAIVREKETGTMEVLLVSPIKPILIILAKMIPYFIISCVNLGTILLLSVYVLGVPVAGSLIGLITVSLLFIIVSLSLGLLVSTVTRTQLAAMLVSGMVFLLPVILLSGMIFPIENMPIWLQRLSDIIPAKWYIQAVKALMIEGLGIMNILREMGILILMTLVFVIISMKKFNVRLD</sequence>
<dbReference type="PROSITE" id="PS51012">
    <property type="entry name" value="ABC_TM2"/>
    <property type="match status" value="1"/>
</dbReference>
<evidence type="ECO:0000256" key="8">
    <source>
        <dbReference type="SAM" id="Phobius"/>
    </source>
</evidence>
<keyword evidence="4" id="KW-1003">Cell membrane</keyword>
<keyword evidence="7 8" id="KW-0472">Membrane</keyword>
<evidence type="ECO:0000256" key="3">
    <source>
        <dbReference type="ARBA" id="ARBA00022448"/>
    </source>
</evidence>
<feature type="transmembrane region" description="Helical" evidence="8">
    <location>
        <begin position="174"/>
        <end position="196"/>
    </location>
</feature>
<evidence type="ECO:0000256" key="5">
    <source>
        <dbReference type="ARBA" id="ARBA00022692"/>
    </source>
</evidence>
<dbReference type="Pfam" id="PF12698">
    <property type="entry name" value="ABC2_membrane_3"/>
    <property type="match status" value="1"/>
</dbReference>
<evidence type="ECO:0000313" key="11">
    <source>
        <dbReference type="Proteomes" id="UP000544222"/>
    </source>
</evidence>
<organism evidence="10 11">
    <name type="scientific">Microbacter margulisiae</name>
    <dbReference type="NCBI Taxonomy" id="1350067"/>
    <lineage>
        <taxon>Bacteria</taxon>
        <taxon>Pseudomonadati</taxon>
        <taxon>Bacteroidota</taxon>
        <taxon>Bacteroidia</taxon>
        <taxon>Bacteroidales</taxon>
        <taxon>Porphyromonadaceae</taxon>
        <taxon>Microbacter</taxon>
    </lineage>
</organism>
<dbReference type="EMBL" id="JACHYB010000002">
    <property type="protein sequence ID" value="MBB3188151.1"/>
    <property type="molecule type" value="Genomic_DNA"/>
</dbReference>
<dbReference type="Gene3D" id="3.40.1710.10">
    <property type="entry name" value="abc type-2 transporter like domain"/>
    <property type="match status" value="1"/>
</dbReference>
<dbReference type="GO" id="GO:0140359">
    <property type="term" value="F:ABC-type transporter activity"/>
    <property type="evidence" value="ECO:0007669"/>
    <property type="project" value="InterPro"/>
</dbReference>
<evidence type="ECO:0000313" key="10">
    <source>
        <dbReference type="EMBL" id="MBB3188151.1"/>
    </source>
</evidence>
<dbReference type="InterPro" id="IPR047817">
    <property type="entry name" value="ABC2_TM_bact-type"/>
</dbReference>
<feature type="domain" description="ABC transmembrane type-2" evidence="9">
    <location>
        <begin position="136"/>
        <end position="366"/>
    </location>
</feature>
<dbReference type="RefSeq" id="WP_183413932.1">
    <property type="nucleotide sequence ID" value="NZ_JACHYB010000002.1"/>
</dbReference>
<reference evidence="10 11" key="1">
    <citation type="submission" date="2020-08" db="EMBL/GenBank/DDBJ databases">
        <title>Genomic Encyclopedia of Type Strains, Phase IV (KMG-IV): sequencing the most valuable type-strain genomes for metagenomic binning, comparative biology and taxonomic classification.</title>
        <authorList>
            <person name="Goeker M."/>
        </authorList>
    </citation>
    <scope>NUCLEOTIDE SEQUENCE [LARGE SCALE GENOMIC DNA]</scope>
    <source>
        <strain evidence="10 11">DSM 27471</strain>
    </source>
</reference>
<comment type="caution">
    <text evidence="10">The sequence shown here is derived from an EMBL/GenBank/DDBJ whole genome shotgun (WGS) entry which is preliminary data.</text>
</comment>
<comment type="subcellular location">
    <subcellularLocation>
        <location evidence="1">Cell membrane</location>
        <topology evidence="1">Multi-pass membrane protein</topology>
    </subcellularLocation>
</comment>
<dbReference type="PANTHER" id="PTHR30294:SF29">
    <property type="entry name" value="MULTIDRUG ABC TRANSPORTER PERMEASE YBHS-RELATED"/>
    <property type="match status" value="1"/>
</dbReference>
<dbReference type="GO" id="GO:0005886">
    <property type="term" value="C:plasma membrane"/>
    <property type="evidence" value="ECO:0007669"/>
    <property type="project" value="UniProtKB-SubCell"/>
</dbReference>
<accession>A0A7W5H357</accession>
<evidence type="ECO:0000256" key="7">
    <source>
        <dbReference type="ARBA" id="ARBA00023136"/>
    </source>
</evidence>
<keyword evidence="11" id="KW-1185">Reference proteome</keyword>
<evidence type="ECO:0000256" key="2">
    <source>
        <dbReference type="ARBA" id="ARBA00007783"/>
    </source>
</evidence>
<evidence type="ECO:0000256" key="4">
    <source>
        <dbReference type="ARBA" id="ARBA00022475"/>
    </source>
</evidence>
<feature type="transmembrane region" description="Helical" evidence="8">
    <location>
        <begin position="281"/>
        <end position="305"/>
    </location>
</feature>